<feature type="region of interest" description="Disordered" evidence="1">
    <location>
        <begin position="254"/>
        <end position="276"/>
    </location>
</feature>
<organism evidence="2 3">
    <name type="scientific">Collybiopsis luxurians FD-317 M1</name>
    <dbReference type="NCBI Taxonomy" id="944289"/>
    <lineage>
        <taxon>Eukaryota</taxon>
        <taxon>Fungi</taxon>
        <taxon>Dikarya</taxon>
        <taxon>Basidiomycota</taxon>
        <taxon>Agaricomycotina</taxon>
        <taxon>Agaricomycetes</taxon>
        <taxon>Agaricomycetidae</taxon>
        <taxon>Agaricales</taxon>
        <taxon>Marasmiineae</taxon>
        <taxon>Omphalotaceae</taxon>
        <taxon>Collybiopsis</taxon>
        <taxon>Collybiopsis luxurians</taxon>
    </lineage>
</organism>
<name>A0A0D0AZP3_9AGAR</name>
<evidence type="ECO:0000313" key="3">
    <source>
        <dbReference type="Proteomes" id="UP000053593"/>
    </source>
</evidence>
<dbReference type="EMBL" id="KN834799">
    <property type="protein sequence ID" value="KIK56210.1"/>
    <property type="molecule type" value="Genomic_DNA"/>
</dbReference>
<dbReference type="AlphaFoldDB" id="A0A0D0AZP3"/>
<evidence type="ECO:0000313" key="2">
    <source>
        <dbReference type="EMBL" id="KIK56210.1"/>
    </source>
</evidence>
<accession>A0A0D0AZP3</accession>
<keyword evidence="3" id="KW-1185">Reference proteome</keyword>
<feature type="compositionally biased region" description="Polar residues" evidence="1">
    <location>
        <begin position="46"/>
        <end position="64"/>
    </location>
</feature>
<gene>
    <name evidence="2" type="ORF">GYMLUDRAFT_247966</name>
</gene>
<protein>
    <submittedName>
        <fullName evidence="2">Unplaced genomic scaffold GYMLUscaffold_51, whole genome shotgun sequence</fullName>
    </submittedName>
</protein>
<dbReference type="Proteomes" id="UP000053593">
    <property type="component" value="Unassembled WGS sequence"/>
</dbReference>
<proteinExistence type="predicted"/>
<reference evidence="2 3" key="1">
    <citation type="submission" date="2014-04" db="EMBL/GenBank/DDBJ databases">
        <title>Evolutionary Origins and Diversification of the Mycorrhizal Mutualists.</title>
        <authorList>
            <consortium name="DOE Joint Genome Institute"/>
            <consortium name="Mycorrhizal Genomics Consortium"/>
            <person name="Kohler A."/>
            <person name="Kuo A."/>
            <person name="Nagy L.G."/>
            <person name="Floudas D."/>
            <person name="Copeland A."/>
            <person name="Barry K.W."/>
            <person name="Cichocki N."/>
            <person name="Veneault-Fourrey C."/>
            <person name="LaButti K."/>
            <person name="Lindquist E.A."/>
            <person name="Lipzen A."/>
            <person name="Lundell T."/>
            <person name="Morin E."/>
            <person name="Murat C."/>
            <person name="Riley R."/>
            <person name="Ohm R."/>
            <person name="Sun H."/>
            <person name="Tunlid A."/>
            <person name="Henrissat B."/>
            <person name="Grigoriev I.V."/>
            <person name="Hibbett D.S."/>
            <person name="Martin F."/>
        </authorList>
    </citation>
    <scope>NUCLEOTIDE SEQUENCE [LARGE SCALE GENOMIC DNA]</scope>
    <source>
        <strain evidence="2 3">FD-317 M1</strain>
    </source>
</reference>
<dbReference type="HOGENOM" id="CLU_748137_0_0_1"/>
<feature type="region of interest" description="Disordered" evidence="1">
    <location>
        <begin position="1"/>
        <end position="65"/>
    </location>
</feature>
<evidence type="ECO:0000256" key="1">
    <source>
        <dbReference type="SAM" id="MobiDB-lite"/>
    </source>
</evidence>
<sequence>MSRNFKRTAASKPTSDGVRFFGRGERGYWSPSRVERSPSVPAKALSSFSAASNTPASSKSTSVSHPALPPSIFYRAPAPPSVSEAGPSRPSYLSSQDRLVQKKKVMSDLKNVVSLARTASYRMRPRLHLLPCVIGGSGSMDRNQDGFSDVDVKPQLADLDDTDVHEYPTWRVGMFLALTNPRIITVIAESFAGSTFGPNSSSQRVQEQYQKRLSILDPSRLVNSDYGEPDWLQALEDPRRDVGLLDRDRGRKREWEEDRGAGTLRSPSQVLGEGRGKMDRDLFERKTEDVKELLVQASTVPDDRVYLERTRRERGEVASPDVDGNAKRGAVPVKLEAESQSCEINDEQRAELGVVTKWFGRSSIRTRRKT</sequence>